<dbReference type="InterPro" id="IPR002525">
    <property type="entry name" value="Transp_IS110-like_N"/>
</dbReference>
<dbReference type="Pfam" id="PF02371">
    <property type="entry name" value="Transposase_20"/>
    <property type="match status" value="1"/>
</dbReference>
<dbReference type="PANTHER" id="PTHR33055">
    <property type="entry name" value="TRANSPOSASE FOR INSERTION SEQUENCE ELEMENT IS1111A"/>
    <property type="match status" value="1"/>
</dbReference>
<proteinExistence type="predicted"/>
<dbReference type="NCBIfam" id="NF033542">
    <property type="entry name" value="transpos_IS110"/>
    <property type="match status" value="1"/>
</dbReference>
<evidence type="ECO:0000259" key="1">
    <source>
        <dbReference type="Pfam" id="PF01548"/>
    </source>
</evidence>
<feature type="domain" description="Transposase IS110-like N-terminal" evidence="1">
    <location>
        <begin position="16"/>
        <end position="166"/>
    </location>
</feature>
<dbReference type="Pfam" id="PF01548">
    <property type="entry name" value="DEDD_Tnp_IS110"/>
    <property type="match status" value="1"/>
</dbReference>
<evidence type="ECO:0000313" key="4">
    <source>
        <dbReference type="EMBL" id="QOK24556.1"/>
    </source>
</evidence>
<dbReference type="Proteomes" id="UP000593998">
    <property type="component" value="Chromosome"/>
</dbReference>
<organism evidence="4 5">
    <name type="scientific">Janibacter indicus</name>
    <dbReference type="NCBI Taxonomy" id="857417"/>
    <lineage>
        <taxon>Bacteria</taxon>
        <taxon>Bacillati</taxon>
        <taxon>Actinomycetota</taxon>
        <taxon>Actinomycetes</taxon>
        <taxon>Micrococcales</taxon>
        <taxon>Intrasporangiaceae</taxon>
        <taxon>Janibacter</taxon>
    </lineage>
</organism>
<dbReference type="AlphaFoldDB" id="A0A7L9J4N7"/>
<dbReference type="EMBL" id="CP062789">
    <property type="protein sequence ID" value="QOK24556.1"/>
    <property type="molecule type" value="Genomic_DNA"/>
</dbReference>
<dbReference type="GO" id="GO:0003677">
    <property type="term" value="F:DNA binding"/>
    <property type="evidence" value="ECO:0007669"/>
    <property type="project" value="InterPro"/>
</dbReference>
<evidence type="ECO:0000313" key="5">
    <source>
        <dbReference type="Proteomes" id="UP000593998"/>
    </source>
</evidence>
<evidence type="ECO:0000313" key="3">
    <source>
        <dbReference type="EMBL" id="QOK24237.1"/>
    </source>
</evidence>
<accession>A0A7L9J4N7</accession>
<reference evidence="4 5" key="1">
    <citation type="submission" date="2020-10" db="EMBL/GenBank/DDBJ databases">
        <title>Janibacter indicus TT2 genome sequence.</title>
        <authorList>
            <person name="Lee K."/>
            <person name="Ganzorig M."/>
        </authorList>
    </citation>
    <scope>NUCLEOTIDE SEQUENCE [LARGE SCALE GENOMIC DNA]</scope>
    <source>
        <strain evidence="4 5">TT2</strain>
    </source>
</reference>
<sequence>MPSLPVTVAETYRYVVGVDTHAATHSYAVVDDRGALLDQATFPTSPAGLRRARDWIGRRTQGDLDSVLIAAEGTGSYGAVLSDVLSDAGYRVVEAPTPRRERGRGKTDALDAVLAARASLVMPLASLRDRRAGQAHTALRVLTVAREHLNVERTRCINALTSMLRSHDLGVDARKSLTSQQVTTIAGWRRREEGIGTATARAEAVRLAKRVLVLDEELFENRQRLTEIVTAEAPELLELRGVGAVTAAIILTVWSHPGRIRSEAAFAAIAGTAPIPASSGNTVRHRLNRGGDRRLNRALNTIVLTRMRTDPDTRAYVQRRLAEGKTSKEIRRCLKRYVGRQIFRTLAATHPGPEVLAPAA</sequence>
<feature type="domain" description="Transposase IS116/IS110/IS902 C-terminal" evidence="2">
    <location>
        <begin position="235"/>
        <end position="318"/>
    </location>
</feature>
<gene>
    <name evidence="3" type="ORF">IGS73_07780</name>
    <name evidence="4" type="ORF">IGS73_07815</name>
</gene>
<dbReference type="GO" id="GO:0004803">
    <property type="term" value="F:transposase activity"/>
    <property type="evidence" value="ECO:0007669"/>
    <property type="project" value="InterPro"/>
</dbReference>
<protein>
    <submittedName>
        <fullName evidence="4">IS110 family transposase</fullName>
    </submittedName>
</protein>
<dbReference type="InterPro" id="IPR003346">
    <property type="entry name" value="Transposase_20"/>
</dbReference>
<dbReference type="InterPro" id="IPR047650">
    <property type="entry name" value="Transpos_IS110"/>
</dbReference>
<evidence type="ECO:0000259" key="2">
    <source>
        <dbReference type="Pfam" id="PF02371"/>
    </source>
</evidence>
<dbReference type="RefSeq" id="WP_192912052.1">
    <property type="nucleotide sequence ID" value="NZ_CP062789.1"/>
</dbReference>
<dbReference type="EMBL" id="CP062789">
    <property type="protein sequence ID" value="QOK24237.1"/>
    <property type="molecule type" value="Genomic_DNA"/>
</dbReference>
<dbReference type="PANTHER" id="PTHR33055:SF16">
    <property type="entry name" value="TRANSPOSASE FOR INSERTION SEQUENCE ELEMENT IS1547"/>
    <property type="match status" value="1"/>
</dbReference>
<dbReference type="GO" id="GO:0006313">
    <property type="term" value="P:DNA transposition"/>
    <property type="evidence" value="ECO:0007669"/>
    <property type="project" value="InterPro"/>
</dbReference>
<name>A0A7L9J4N7_9MICO</name>